<dbReference type="GO" id="GO:0016740">
    <property type="term" value="F:transferase activity"/>
    <property type="evidence" value="ECO:0007669"/>
    <property type="project" value="UniProtKB-KW"/>
</dbReference>
<feature type="domain" description="Carbamoyltransferase C-terminal" evidence="3">
    <location>
        <begin position="408"/>
        <end position="574"/>
    </location>
</feature>
<dbReference type="CDD" id="cd24098">
    <property type="entry name" value="ASKHA_NBD_TobZ_N"/>
    <property type="match status" value="1"/>
</dbReference>
<evidence type="ECO:0000313" key="4">
    <source>
        <dbReference type="EMBL" id="QDV69508.1"/>
    </source>
</evidence>
<gene>
    <name evidence="4" type="primary">novN_2</name>
    <name evidence="4" type="ORF">Poly24_32240</name>
</gene>
<dbReference type="EMBL" id="CP036348">
    <property type="protein sequence ID" value="QDV69508.1"/>
    <property type="molecule type" value="Genomic_DNA"/>
</dbReference>
<evidence type="ECO:0000256" key="1">
    <source>
        <dbReference type="ARBA" id="ARBA00006129"/>
    </source>
</evidence>
<dbReference type="InterPro" id="IPR043129">
    <property type="entry name" value="ATPase_NBD"/>
</dbReference>
<accession>A0A518JVF5</accession>
<dbReference type="Proteomes" id="UP000315082">
    <property type="component" value="Chromosome"/>
</dbReference>
<dbReference type="InterPro" id="IPR003696">
    <property type="entry name" value="Carbtransf_dom"/>
</dbReference>
<dbReference type="PANTHER" id="PTHR34847">
    <property type="entry name" value="NODULATION PROTEIN U"/>
    <property type="match status" value="1"/>
</dbReference>
<feature type="domain" description="Carbamoyltransferase" evidence="2">
    <location>
        <begin position="5"/>
        <end position="353"/>
    </location>
</feature>
<dbReference type="EC" id="2.1.3.12" evidence="4"/>
<comment type="similarity">
    <text evidence="1">Belongs to the NodU/CmcH family.</text>
</comment>
<keyword evidence="4" id="KW-0808">Transferase</keyword>
<dbReference type="RefSeq" id="WP_231753163.1">
    <property type="nucleotide sequence ID" value="NZ_CP036348.1"/>
</dbReference>
<dbReference type="InterPro" id="IPR051338">
    <property type="entry name" value="NodU/CmcH_Carbamoyltrnsfr"/>
</dbReference>
<reference evidence="4 5" key="1">
    <citation type="submission" date="2019-02" db="EMBL/GenBank/DDBJ databases">
        <title>Deep-cultivation of Planctomycetes and their phenomic and genomic characterization uncovers novel biology.</title>
        <authorList>
            <person name="Wiegand S."/>
            <person name="Jogler M."/>
            <person name="Boedeker C."/>
            <person name="Pinto D."/>
            <person name="Vollmers J."/>
            <person name="Rivas-Marin E."/>
            <person name="Kohn T."/>
            <person name="Peeters S.H."/>
            <person name="Heuer A."/>
            <person name="Rast P."/>
            <person name="Oberbeckmann S."/>
            <person name="Bunk B."/>
            <person name="Jeske O."/>
            <person name="Meyerdierks A."/>
            <person name="Storesund J.E."/>
            <person name="Kallscheuer N."/>
            <person name="Luecker S."/>
            <person name="Lage O.M."/>
            <person name="Pohl T."/>
            <person name="Merkel B.J."/>
            <person name="Hornburger P."/>
            <person name="Mueller R.-W."/>
            <person name="Bruemmer F."/>
            <person name="Labrenz M."/>
            <person name="Spormann A.M."/>
            <person name="Op den Camp H."/>
            <person name="Overmann J."/>
            <person name="Amann R."/>
            <person name="Jetten M.S.M."/>
            <person name="Mascher T."/>
            <person name="Medema M.H."/>
            <person name="Devos D.P."/>
            <person name="Kaster A.-K."/>
            <person name="Ovreas L."/>
            <person name="Rohde M."/>
            <person name="Galperin M.Y."/>
            <person name="Jogler C."/>
        </authorList>
    </citation>
    <scope>NUCLEOTIDE SEQUENCE [LARGE SCALE GENOMIC DNA]</scope>
    <source>
        <strain evidence="4 5">Poly24</strain>
    </source>
</reference>
<dbReference type="InterPro" id="IPR031730">
    <property type="entry name" value="Carbam_trans_C"/>
</dbReference>
<protein>
    <submittedName>
        <fullName evidence="4">Decarbamoylnovobiocin carbamoyltransferase</fullName>
        <ecNumber evidence="4">2.1.3.12</ecNumber>
    </submittedName>
</protein>
<sequence>MTITVLGINAYHGDASAAIVADGQLVAAVEEERFNRIKHWAGFPAQSIRYCLEQVGIAPEQLDHVAISFNPKANLAKRLGYVIKHRPSGRAVLDRLRRQGKTLALEDQFARAVGVGKNALQARFHRIEHHQTHVAAGFLISPFDEAAVLSVDGMGDFTSTLTALGTGNTWSELDRVFYPHSLGFLYSAITMYLGFPYYGDEYKVMGLAPYGEPEYADVIRRMVKPVGNTFELNLDYFNHHRSGIRMNWNDGAPVVEPFLTDRLVKELGPIRPADSPVTKKHENIAKSLQVVTEEVILHMLERLHQQTGKAKLCMTGGVAMNSVANGKITEKTPFEEVYVPAGAADNGTSFGAAFYVWNRVLGMGRSFVQDHAYWGCEFDNDECLQAIGDLELPFQRYDDDALMEQTVDLMTDGKVIGWFQGRMEFGARALGNRSLIADPRRTDMRDIINLRIKFREKFRPFAPSILEEHVGEWFAIEEHAPYMEKVLPIRPDKQALVPAVTHVDGSGRLQSVSTRTNPRYHSLISAFYKRTGVPIVLNTSLNENEPVVRTPAEALSCFLRTDMDVLVLGNLIVDRSDPSFPAPYRKRVTPT</sequence>
<evidence type="ECO:0000313" key="5">
    <source>
        <dbReference type="Proteomes" id="UP000315082"/>
    </source>
</evidence>
<dbReference type="InterPro" id="IPR038152">
    <property type="entry name" value="Carbam_trans_C_sf"/>
</dbReference>
<keyword evidence="5" id="KW-1185">Reference proteome</keyword>
<evidence type="ECO:0000259" key="3">
    <source>
        <dbReference type="Pfam" id="PF16861"/>
    </source>
</evidence>
<dbReference type="Gene3D" id="3.90.870.20">
    <property type="entry name" value="Carbamoyltransferase, C-terminal domain"/>
    <property type="match status" value="1"/>
</dbReference>
<evidence type="ECO:0000259" key="2">
    <source>
        <dbReference type="Pfam" id="PF02543"/>
    </source>
</evidence>
<proteinExistence type="inferred from homology"/>
<dbReference type="SUPFAM" id="SSF53067">
    <property type="entry name" value="Actin-like ATPase domain"/>
    <property type="match status" value="1"/>
</dbReference>
<organism evidence="4 5">
    <name type="scientific">Rosistilla carotiformis</name>
    <dbReference type="NCBI Taxonomy" id="2528017"/>
    <lineage>
        <taxon>Bacteria</taxon>
        <taxon>Pseudomonadati</taxon>
        <taxon>Planctomycetota</taxon>
        <taxon>Planctomycetia</taxon>
        <taxon>Pirellulales</taxon>
        <taxon>Pirellulaceae</taxon>
        <taxon>Rosistilla</taxon>
    </lineage>
</organism>
<dbReference type="Pfam" id="PF02543">
    <property type="entry name" value="Carbam_trans_N"/>
    <property type="match status" value="1"/>
</dbReference>
<dbReference type="Gene3D" id="3.30.420.40">
    <property type="match status" value="2"/>
</dbReference>
<dbReference type="PANTHER" id="PTHR34847:SF1">
    <property type="entry name" value="NODULATION PROTEIN U"/>
    <property type="match status" value="1"/>
</dbReference>
<name>A0A518JVF5_9BACT</name>
<dbReference type="AlphaFoldDB" id="A0A518JVF5"/>
<dbReference type="Pfam" id="PF16861">
    <property type="entry name" value="Carbam_trans_C"/>
    <property type="match status" value="1"/>
</dbReference>
<dbReference type="KEGG" id="rcf:Poly24_32240"/>